<keyword evidence="4" id="KW-0997">Cell inner membrane</keyword>
<keyword evidence="7 9" id="KW-0472">Membrane</keyword>
<feature type="domain" description="Tripartite ATP-independent periplasmic transporters DctQ component" evidence="10">
    <location>
        <begin position="23"/>
        <end position="149"/>
    </location>
</feature>
<comment type="caution">
    <text evidence="11">The sequence shown here is derived from an EMBL/GenBank/DDBJ whole genome shotgun (WGS) entry which is preliminary data.</text>
</comment>
<dbReference type="PANTHER" id="PTHR35011:SF2">
    <property type="entry name" value="2,3-DIKETO-L-GULONATE TRAP TRANSPORTER SMALL PERMEASE PROTEIN YIAM"/>
    <property type="match status" value="1"/>
</dbReference>
<protein>
    <recommendedName>
        <fullName evidence="10">Tripartite ATP-independent periplasmic transporters DctQ component domain-containing protein</fullName>
    </recommendedName>
</protein>
<accession>A0A0J9BUU0</accession>
<name>A0A0J9BUU0_9FIRM</name>
<keyword evidence="2" id="KW-0813">Transport</keyword>
<evidence type="ECO:0000313" key="12">
    <source>
        <dbReference type="Proteomes" id="UP000037392"/>
    </source>
</evidence>
<feature type="transmembrane region" description="Helical" evidence="9">
    <location>
        <begin position="12"/>
        <end position="36"/>
    </location>
</feature>
<evidence type="ECO:0000256" key="6">
    <source>
        <dbReference type="ARBA" id="ARBA00022989"/>
    </source>
</evidence>
<keyword evidence="3" id="KW-1003">Cell membrane</keyword>
<evidence type="ECO:0000256" key="9">
    <source>
        <dbReference type="SAM" id="Phobius"/>
    </source>
</evidence>
<evidence type="ECO:0000256" key="2">
    <source>
        <dbReference type="ARBA" id="ARBA00022448"/>
    </source>
</evidence>
<keyword evidence="5 9" id="KW-0812">Transmembrane</keyword>
<evidence type="ECO:0000256" key="7">
    <source>
        <dbReference type="ARBA" id="ARBA00023136"/>
    </source>
</evidence>
<proteinExistence type="inferred from homology"/>
<dbReference type="EMBL" id="ADLK01000029">
    <property type="protein sequence ID" value="KMW16762.1"/>
    <property type="molecule type" value="Genomic_DNA"/>
</dbReference>
<dbReference type="GO" id="GO:0005886">
    <property type="term" value="C:plasma membrane"/>
    <property type="evidence" value="ECO:0007669"/>
    <property type="project" value="UniProtKB-SubCell"/>
</dbReference>
<reference evidence="11 12" key="1">
    <citation type="submission" date="2011-04" db="EMBL/GenBank/DDBJ databases">
        <title>The Genome Sequence of Clostridium citroniae WAL-19142.</title>
        <authorList>
            <consortium name="The Broad Institute Genome Sequencing Platform"/>
            <person name="Earl A."/>
            <person name="Ward D."/>
            <person name="Feldgarden M."/>
            <person name="Gevers D."/>
            <person name="Warren Y.A."/>
            <person name="Tyrrell K.L."/>
            <person name="Citron D.M."/>
            <person name="Goldstein E.J."/>
            <person name="Daigneault M."/>
            <person name="Allen-Vercoe E."/>
            <person name="Young S.K."/>
            <person name="Zeng Q."/>
            <person name="Gargeya S."/>
            <person name="Fitzgerald M."/>
            <person name="Haas B."/>
            <person name="Abouelleil A."/>
            <person name="Alvarado L."/>
            <person name="Arachchi H.M."/>
            <person name="Berlin A."/>
            <person name="Brown A."/>
            <person name="Chapman S.B."/>
            <person name="Chen Z."/>
            <person name="Dunbar C."/>
            <person name="Freedman E."/>
            <person name="Gearin G."/>
            <person name="Gellesch M."/>
            <person name="Goldberg J."/>
            <person name="Griggs A."/>
            <person name="Gujja S."/>
            <person name="Heilman E.R."/>
            <person name="Heiman D."/>
            <person name="Howarth C."/>
            <person name="Larson L."/>
            <person name="Lui A."/>
            <person name="MacDonald P.J."/>
            <person name="Mehta T."/>
            <person name="Montmayeur A."/>
            <person name="Murphy C."/>
            <person name="Neiman D."/>
            <person name="Pearson M."/>
            <person name="Priest M."/>
            <person name="Roberts A."/>
            <person name="Saif S."/>
            <person name="Shea T."/>
            <person name="Shenoy N."/>
            <person name="Sisk P."/>
            <person name="Stolte C."/>
            <person name="Sykes S."/>
            <person name="White J."/>
            <person name="Yandava C."/>
            <person name="Wortman J."/>
            <person name="Nusbaum C."/>
            <person name="Birren B."/>
        </authorList>
    </citation>
    <scope>NUCLEOTIDE SEQUENCE [LARGE SCALE GENOMIC DNA]</scope>
    <source>
        <strain evidence="11 12">WAL-19142</strain>
    </source>
</reference>
<dbReference type="OrthoDB" id="9814265at2"/>
<evidence type="ECO:0000256" key="4">
    <source>
        <dbReference type="ARBA" id="ARBA00022519"/>
    </source>
</evidence>
<evidence type="ECO:0000313" key="11">
    <source>
        <dbReference type="EMBL" id="KMW16762.1"/>
    </source>
</evidence>
<comment type="similarity">
    <text evidence="8">Belongs to the TRAP transporter small permease family.</text>
</comment>
<dbReference type="InterPro" id="IPR007387">
    <property type="entry name" value="TRAP_DctQ"/>
</dbReference>
<organism evidence="11 12">
    <name type="scientific">[Clostridium] citroniae WAL-19142</name>
    <dbReference type="NCBI Taxonomy" id="742734"/>
    <lineage>
        <taxon>Bacteria</taxon>
        <taxon>Bacillati</taxon>
        <taxon>Bacillota</taxon>
        <taxon>Clostridia</taxon>
        <taxon>Lachnospirales</taxon>
        <taxon>Lachnospiraceae</taxon>
        <taxon>Enterocloster</taxon>
    </lineage>
</organism>
<dbReference type="InterPro" id="IPR055348">
    <property type="entry name" value="DctQ"/>
</dbReference>
<dbReference type="Pfam" id="PF04290">
    <property type="entry name" value="DctQ"/>
    <property type="match status" value="1"/>
</dbReference>
<keyword evidence="6 9" id="KW-1133">Transmembrane helix</keyword>
<evidence type="ECO:0000256" key="5">
    <source>
        <dbReference type="ARBA" id="ARBA00022692"/>
    </source>
</evidence>
<evidence type="ECO:0000256" key="1">
    <source>
        <dbReference type="ARBA" id="ARBA00004429"/>
    </source>
</evidence>
<evidence type="ECO:0000256" key="3">
    <source>
        <dbReference type="ARBA" id="ARBA00022475"/>
    </source>
</evidence>
<evidence type="ECO:0000259" key="10">
    <source>
        <dbReference type="Pfam" id="PF04290"/>
    </source>
</evidence>
<feature type="transmembrane region" description="Helical" evidence="9">
    <location>
        <begin position="124"/>
        <end position="144"/>
    </location>
</feature>
<dbReference type="AlphaFoldDB" id="A0A0J9BUU0"/>
<comment type="subcellular location">
    <subcellularLocation>
        <location evidence="1">Cell inner membrane</location>
        <topology evidence="1">Multi-pass membrane protein</topology>
    </subcellularLocation>
</comment>
<dbReference type="GO" id="GO:0022857">
    <property type="term" value="F:transmembrane transporter activity"/>
    <property type="evidence" value="ECO:0007669"/>
    <property type="project" value="TreeGrafter"/>
</dbReference>
<feature type="transmembrane region" description="Helical" evidence="9">
    <location>
        <begin position="84"/>
        <end position="104"/>
    </location>
</feature>
<sequence>MKKFYRLFCRGEEVLSCTLFFMMVVLVMCSALARLVKHPISWSIDVAQLLLAWTCFLGADVAFRRNKLVGLDLFTRKLPEKVQKAVTLVIQVIMLGALVIFIVYGLRLSVESWKRSFQTLTISYSFVTLSLPVSSVLMSITALLKIKESVSQLVEAKK</sequence>
<dbReference type="Proteomes" id="UP000037392">
    <property type="component" value="Unassembled WGS sequence"/>
</dbReference>
<gene>
    <name evidence="11" type="ORF">HMPREF9470_04262</name>
</gene>
<dbReference type="RefSeq" id="WP_007863942.1">
    <property type="nucleotide sequence ID" value="NZ_KQ235881.1"/>
</dbReference>
<dbReference type="GO" id="GO:0015740">
    <property type="term" value="P:C4-dicarboxylate transport"/>
    <property type="evidence" value="ECO:0007669"/>
    <property type="project" value="TreeGrafter"/>
</dbReference>
<evidence type="ECO:0000256" key="8">
    <source>
        <dbReference type="ARBA" id="ARBA00038436"/>
    </source>
</evidence>
<dbReference type="PATRIC" id="fig|742734.4.peg.4568"/>
<dbReference type="GeneID" id="93161372"/>
<dbReference type="PANTHER" id="PTHR35011">
    <property type="entry name" value="2,3-DIKETO-L-GULONATE TRAP TRANSPORTER SMALL PERMEASE PROTEIN YIAM"/>
    <property type="match status" value="1"/>
</dbReference>